<gene>
    <name evidence="1" type="ORF">S01H1_75568</name>
</gene>
<reference evidence="1" key="1">
    <citation type="journal article" date="2014" name="Front. Microbiol.">
        <title>High frequency of phylogenetically diverse reductive dehalogenase-homologous genes in deep subseafloor sedimentary metagenomes.</title>
        <authorList>
            <person name="Kawai M."/>
            <person name="Futagami T."/>
            <person name="Toyoda A."/>
            <person name="Takaki Y."/>
            <person name="Nishi S."/>
            <person name="Hori S."/>
            <person name="Arai W."/>
            <person name="Tsubouchi T."/>
            <person name="Morono Y."/>
            <person name="Uchiyama I."/>
            <person name="Ito T."/>
            <person name="Fujiyama A."/>
            <person name="Inagaki F."/>
            <person name="Takami H."/>
        </authorList>
    </citation>
    <scope>NUCLEOTIDE SEQUENCE</scope>
    <source>
        <strain evidence="1">Expedition CK06-06</strain>
    </source>
</reference>
<proteinExistence type="predicted"/>
<dbReference type="AlphaFoldDB" id="X0Y3G9"/>
<evidence type="ECO:0000313" key="1">
    <source>
        <dbReference type="EMBL" id="GAG50275.1"/>
    </source>
</evidence>
<feature type="non-terminal residue" evidence="1">
    <location>
        <position position="238"/>
    </location>
</feature>
<name>X0Y3G9_9ZZZZ</name>
<comment type="caution">
    <text evidence="1">The sequence shown here is derived from an EMBL/GenBank/DDBJ whole genome shotgun (WGS) entry which is preliminary data.</text>
</comment>
<sequence>ADQVGEMLTFAMDIVIEGLSLPETDLASSQFGSVVDSVLEEFQPTGEMNVTMHAARDADGRVTYSGTMQPLGMNMVYKHFPVPVREVSGTIRFDESGVHDINLSGLRDRGSVSVRGQAHRGPRVWAYDVVVECGNAPFDDDTRQALSERYAPVWDSLNPEGSAAVQVHATRDDQGQRDLAVTIKLRGNARITYDRFPYPLRDLFGDVSIESGHVHIDRAAPVTGGNGEMRCTIYGDIY</sequence>
<organism evidence="1">
    <name type="scientific">marine sediment metagenome</name>
    <dbReference type="NCBI Taxonomy" id="412755"/>
    <lineage>
        <taxon>unclassified sequences</taxon>
        <taxon>metagenomes</taxon>
        <taxon>ecological metagenomes</taxon>
    </lineage>
</organism>
<feature type="non-terminal residue" evidence="1">
    <location>
        <position position="1"/>
    </location>
</feature>
<dbReference type="EMBL" id="BARS01050647">
    <property type="protein sequence ID" value="GAG50275.1"/>
    <property type="molecule type" value="Genomic_DNA"/>
</dbReference>
<protein>
    <submittedName>
        <fullName evidence="1">Uncharacterized protein</fullName>
    </submittedName>
</protein>
<accession>X0Y3G9</accession>